<keyword evidence="3" id="KW-0813">Transport</keyword>
<keyword evidence="7 9" id="KW-1133">Transmembrane helix</keyword>
<dbReference type="OrthoDB" id="9986677at2759"/>
<dbReference type="InterPro" id="IPR004648">
    <property type="entry name" value="Oligpept_transpt"/>
</dbReference>
<evidence type="ECO:0000256" key="7">
    <source>
        <dbReference type="ARBA" id="ARBA00022989"/>
    </source>
</evidence>
<keyword evidence="6" id="KW-0653">Protein transport</keyword>
<feature type="transmembrane region" description="Helical" evidence="9">
    <location>
        <begin position="141"/>
        <end position="163"/>
    </location>
</feature>
<reference evidence="10 11" key="1">
    <citation type="journal article" date="2016" name="Genome Biol. Evol.">
        <title>Divergent and convergent evolution of fungal pathogenicity.</title>
        <authorList>
            <person name="Shang Y."/>
            <person name="Xiao G."/>
            <person name="Zheng P."/>
            <person name="Cen K."/>
            <person name="Zhan S."/>
            <person name="Wang C."/>
        </authorList>
    </citation>
    <scope>NUCLEOTIDE SEQUENCE [LARGE SCALE GENOMIC DNA]</scope>
    <source>
        <strain evidence="10 11">ARSEF 7405</strain>
    </source>
</reference>
<gene>
    <name evidence="10" type="ORF">AAP_03430</name>
</gene>
<feature type="transmembrane region" description="Helical" evidence="9">
    <location>
        <begin position="67"/>
        <end position="87"/>
    </location>
</feature>
<dbReference type="AlphaFoldDB" id="A0A166NNF8"/>
<feature type="transmembrane region" description="Helical" evidence="9">
    <location>
        <begin position="99"/>
        <end position="121"/>
    </location>
</feature>
<proteinExistence type="inferred from homology"/>
<dbReference type="InterPro" id="IPR004813">
    <property type="entry name" value="OPT"/>
</dbReference>
<accession>A0A166NNF8</accession>
<evidence type="ECO:0000256" key="3">
    <source>
        <dbReference type="ARBA" id="ARBA00022448"/>
    </source>
</evidence>
<sequence>MAIYEVPVSRWDTEVSQEKIDSQYTIKDDEKADYGDTKVGETIEDSPYEAVRAAVRPEDNGEVANTVRAWILGMIFVTIGSGLNMFLSMRNPAISFPALVIQLVVYPIGCLWAKIVPMRVFNTFGVRWTFNTGPFTIKEHAVITLMSNVSISYAYATDALLALIAKPLYGMKLSWGFQLLFALSSQLIGITLAGLCRRFLIWPAAMTWPSQFSNTSLFYALHDKRPTDPELANGWSVSRYRYFLYVSFGAFAWYWIPGVIWQGLSVFAFITWIKPKSVIVNQLFGGYSGLSLVPITFDWTYVNAYLLDPLLAPVTAQINTLIGLVCFMIIVVVGIVYSGALYADYLPVNTSRTFDNTGGAYNVTRILGPGYTFNQTAYENYSPMFLAPTFALNYGLSFAALTASIVHVLLYHRKEIWHQFRQARNQIPDVHLKLMLKYPDAPDWWYLVLLVISLGLGLATVLGYESQTPWWAFFVSVLIAVVFVVPTCVIMAFTNITLSLNIIAPFLGGFMLPGKPIGVMIFKVFSTITLGQAQTYSQDLKMAHYMKVPPRTTFSCQVAASIWACFVQIAVMNWTLGNIDGVCEANQPDKFTCPNGSTFFSSSITWGVIGPRRMFGAGGLYANFEWFWLIGAALPAIFYTLMRIWPKSFFRHLSAPVMLGALGWLPPATPLSFFSWVFWGLIFNYWIRRRWRGWWNCYNYVTAAALDAGLVVSTIIVFFAIILPGVQIPQWWGNIAPFQTLDSLSTAVRKTVPEGGTFGPSKW</sequence>
<feature type="transmembrane region" description="Helical" evidence="9">
    <location>
        <begin position="284"/>
        <end position="306"/>
    </location>
</feature>
<dbReference type="GO" id="GO:0016020">
    <property type="term" value="C:membrane"/>
    <property type="evidence" value="ECO:0007669"/>
    <property type="project" value="UniProtKB-SubCell"/>
</dbReference>
<feature type="transmembrane region" description="Helical" evidence="9">
    <location>
        <begin position="698"/>
        <end position="723"/>
    </location>
</feature>
<evidence type="ECO:0000313" key="10">
    <source>
        <dbReference type="EMBL" id="KZZ91260.1"/>
    </source>
</evidence>
<dbReference type="PANTHER" id="PTHR22601">
    <property type="entry name" value="ISP4 LIKE PROTEIN"/>
    <property type="match status" value="1"/>
</dbReference>
<dbReference type="GO" id="GO:0015031">
    <property type="term" value="P:protein transport"/>
    <property type="evidence" value="ECO:0007669"/>
    <property type="project" value="UniProtKB-KW"/>
</dbReference>
<dbReference type="VEuPathDB" id="FungiDB:AAP_03430"/>
<dbReference type="Pfam" id="PF03169">
    <property type="entry name" value="OPT"/>
    <property type="match status" value="1"/>
</dbReference>
<dbReference type="NCBIfam" id="TIGR00727">
    <property type="entry name" value="ISP4_OPT"/>
    <property type="match status" value="1"/>
</dbReference>
<evidence type="ECO:0000313" key="11">
    <source>
        <dbReference type="Proteomes" id="UP000242877"/>
    </source>
</evidence>
<keyword evidence="4 9" id="KW-0812">Transmembrane</keyword>
<evidence type="ECO:0000256" key="4">
    <source>
        <dbReference type="ARBA" id="ARBA00022692"/>
    </source>
</evidence>
<evidence type="ECO:0000256" key="2">
    <source>
        <dbReference type="ARBA" id="ARBA00008807"/>
    </source>
</evidence>
<evidence type="ECO:0000256" key="8">
    <source>
        <dbReference type="ARBA" id="ARBA00023136"/>
    </source>
</evidence>
<protein>
    <submittedName>
        <fullName evidence="10">OPT family small oligopeptide transporter</fullName>
    </submittedName>
</protein>
<feature type="transmembrane region" description="Helical" evidence="9">
    <location>
        <begin position="318"/>
        <end position="343"/>
    </location>
</feature>
<feature type="transmembrane region" description="Helical" evidence="9">
    <location>
        <begin position="661"/>
        <end position="686"/>
    </location>
</feature>
<keyword evidence="5" id="KW-0571">Peptide transport</keyword>
<comment type="similarity">
    <text evidence="2">Belongs to the oligopeptide OPT transporter family.</text>
</comment>
<feature type="transmembrane region" description="Helical" evidence="9">
    <location>
        <begin position="391"/>
        <end position="411"/>
    </location>
</feature>
<keyword evidence="11" id="KW-1185">Reference proteome</keyword>
<comment type="subcellular location">
    <subcellularLocation>
        <location evidence="1">Membrane</location>
        <topology evidence="1">Multi-pass membrane protein</topology>
    </subcellularLocation>
</comment>
<evidence type="ECO:0000256" key="5">
    <source>
        <dbReference type="ARBA" id="ARBA00022856"/>
    </source>
</evidence>
<feature type="transmembrane region" description="Helical" evidence="9">
    <location>
        <begin position="242"/>
        <end position="264"/>
    </location>
</feature>
<evidence type="ECO:0000256" key="9">
    <source>
        <dbReference type="SAM" id="Phobius"/>
    </source>
</evidence>
<comment type="caution">
    <text evidence="10">The sequence shown here is derived from an EMBL/GenBank/DDBJ whole genome shotgun (WGS) entry which is preliminary data.</text>
</comment>
<feature type="transmembrane region" description="Helical" evidence="9">
    <location>
        <begin position="444"/>
        <end position="464"/>
    </location>
</feature>
<dbReference type="GO" id="GO:0035673">
    <property type="term" value="F:oligopeptide transmembrane transporter activity"/>
    <property type="evidence" value="ECO:0007669"/>
    <property type="project" value="InterPro"/>
</dbReference>
<name>A0A166NNF8_9EURO</name>
<evidence type="ECO:0000256" key="1">
    <source>
        <dbReference type="ARBA" id="ARBA00004141"/>
    </source>
</evidence>
<dbReference type="EMBL" id="AZGZ01000014">
    <property type="protein sequence ID" value="KZZ91260.1"/>
    <property type="molecule type" value="Genomic_DNA"/>
</dbReference>
<feature type="transmembrane region" description="Helical" evidence="9">
    <location>
        <begin position="620"/>
        <end position="641"/>
    </location>
</feature>
<organism evidence="10 11">
    <name type="scientific">Ascosphaera apis ARSEF 7405</name>
    <dbReference type="NCBI Taxonomy" id="392613"/>
    <lineage>
        <taxon>Eukaryota</taxon>
        <taxon>Fungi</taxon>
        <taxon>Dikarya</taxon>
        <taxon>Ascomycota</taxon>
        <taxon>Pezizomycotina</taxon>
        <taxon>Eurotiomycetes</taxon>
        <taxon>Eurotiomycetidae</taxon>
        <taxon>Onygenales</taxon>
        <taxon>Ascosphaeraceae</taxon>
        <taxon>Ascosphaera</taxon>
    </lineage>
</organism>
<dbReference type="NCBIfam" id="TIGR00728">
    <property type="entry name" value="OPT_sfam"/>
    <property type="match status" value="1"/>
</dbReference>
<dbReference type="Proteomes" id="UP000242877">
    <property type="component" value="Unassembled WGS sequence"/>
</dbReference>
<feature type="transmembrane region" description="Helical" evidence="9">
    <location>
        <begin position="175"/>
        <end position="195"/>
    </location>
</feature>
<feature type="transmembrane region" description="Helical" evidence="9">
    <location>
        <begin position="470"/>
        <end position="493"/>
    </location>
</feature>
<keyword evidence="8 9" id="KW-0472">Membrane</keyword>
<evidence type="ECO:0000256" key="6">
    <source>
        <dbReference type="ARBA" id="ARBA00022927"/>
    </source>
</evidence>